<dbReference type="InterPro" id="IPR010987">
    <property type="entry name" value="Glutathione-S-Trfase_C-like"/>
</dbReference>
<dbReference type="PROSITE" id="PS50405">
    <property type="entry name" value="GST_CTER"/>
    <property type="match status" value="1"/>
</dbReference>
<accession>A0A9P8QIM0</accession>
<proteinExistence type="inferred from homology"/>
<dbReference type="EMBL" id="JAIWOZ010000007">
    <property type="protein sequence ID" value="KAH6603272.1"/>
    <property type="molecule type" value="Genomic_DNA"/>
</dbReference>
<dbReference type="InterPro" id="IPR036282">
    <property type="entry name" value="Glutathione-S-Trfase_C_sf"/>
</dbReference>
<dbReference type="Pfam" id="PF02798">
    <property type="entry name" value="GST_N"/>
    <property type="match status" value="1"/>
</dbReference>
<evidence type="ECO:0000259" key="3">
    <source>
        <dbReference type="PROSITE" id="PS50404"/>
    </source>
</evidence>
<comment type="caution">
    <text evidence="5">The sequence shown here is derived from an EMBL/GenBank/DDBJ whole genome shotgun (WGS) entry which is preliminary data.</text>
</comment>
<dbReference type="Gene3D" id="1.20.1050.10">
    <property type="match status" value="1"/>
</dbReference>
<dbReference type="SFLD" id="SFLDS00019">
    <property type="entry name" value="Glutathione_Transferase_(cytos"/>
    <property type="match status" value="1"/>
</dbReference>
<dbReference type="FunFam" id="3.40.30.10:FF:000172">
    <property type="entry name" value="Glutathione S-transferase GstA"/>
    <property type="match status" value="1"/>
</dbReference>
<dbReference type="InterPro" id="IPR040079">
    <property type="entry name" value="Glutathione_S-Trfase"/>
</dbReference>
<dbReference type="SUPFAM" id="SSF47616">
    <property type="entry name" value="GST C-terminal domain-like"/>
    <property type="match status" value="1"/>
</dbReference>
<comment type="similarity">
    <text evidence="1 2">Belongs to the GST superfamily.</text>
</comment>
<name>A0A9P8QIM0_9HYPO</name>
<dbReference type="InterPro" id="IPR036249">
    <property type="entry name" value="Thioredoxin-like_sf"/>
</dbReference>
<dbReference type="SFLD" id="SFLDG01151">
    <property type="entry name" value="Main.2:_Nu-like"/>
    <property type="match status" value="1"/>
</dbReference>
<dbReference type="OrthoDB" id="422574at2759"/>
<reference evidence="5" key="1">
    <citation type="submission" date="2021-08" db="EMBL/GenBank/DDBJ databases">
        <title>Chromosome-Level Trichoderma cornu-damae using Hi-C Data.</title>
        <authorList>
            <person name="Kim C.S."/>
        </authorList>
    </citation>
    <scope>NUCLEOTIDE SEQUENCE</scope>
    <source>
        <strain evidence="5">KA19-0412C</strain>
    </source>
</reference>
<sequence>HITTGTALEHAKMGIPTDITLYTAGTPNGIKITILLEELGLEYKIRTLQFSTNEQKAPWFLEINPNGRIPAITDTWTDGSEIRVFESGAVMQYIVDRYDKDHKVSYPSGSKETWEVNSWASLFSLACGVTRCDLHWQMAGLGPMQGQANHFQRYAPEKIEYGINRYVNETRRLYSVMDSHLAKSTSGFLAGDRLSIADIACWAWVAAHAWAEVSLDEFPHVNKWLHALLLRPGFEKGRHIPEPHTAFGFANMTAEEKDKMAEATKTWVQSNMQADAKK</sequence>
<dbReference type="CDD" id="cd03048">
    <property type="entry name" value="GST_N_Ure2p_like"/>
    <property type="match status" value="1"/>
</dbReference>
<dbReference type="InterPro" id="IPR004046">
    <property type="entry name" value="GST_C"/>
</dbReference>
<dbReference type="SUPFAM" id="SSF52833">
    <property type="entry name" value="Thioredoxin-like"/>
    <property type="match status" value="1"/>
</dbReference>
<evidence type="ECO:0000313" key="5">
    <source>
        <dbReference type="EMBL" id="KAH6603272.1"/>
    </source>
</evidence>
<organism evidence="5 6">
    <name type="scientific">Trichoderma cornu-damae</name>
    <dbReference type="NCBI Taxonomy" id="654480"/>
    <lineage>
        <taxon>Eukaryota</taxon>
        <taxon>Fungi</taxon>
        <taxon>Dikarya</taxon>
        <taxon>Ascomycota</taxon>
        <taxon>Pezizomycotina</taxon>
        <taxon>Sordariomycetes</taxon>
        <taxon>Hypocreomycetidae</taxon>
        <taxon>Hypocreales</taxon>
        <taxon>Hypocreaceae</taxon>
        <taxon>Trichoderma</taxon>
    </lineage>
</organism>
<evidence type="ECO:0000256" key="2">
    <source>
        <dbReference type="RuleBase" id="RU003494"/>
    </source>
</evidence>
<evidence type="ECO:0000313" key="6">
    <source>
        <dbReference type="Proteomes" id="UP000827724"/>
    </source>
</evidence>
<protein>
    <recommendedName>
        <fullName evidence="7">Glutathione S-transferase</fullName>
    </recommendedName>
</protein>
<keyword evidence="6" id="KW-1185">Reference proteome</keyword>
<evidence type="ECO:0008006" key="7">
    <source>
        <dbReference type="Google" id="ProtNLM"/>
    </source>
</evidence>
<feature type="domain" description="GST N-terminal" evidence="3">
    <location>
        <begin position="16"/>
        <end position="102"/>
    </location>
</feature>
<feature type="non-terminal residue" evidence="5">
    <location>
        <position position="1"/>
    </location>
</feature>
<feature type="domain" description="GST C-terminal" evidence="4">
    <location>
        <begin position="123"/>
        <end position="247"/>
    </location>
</feature>
<dbReference type="AlphaFoldDB" id="A0A9P8QIM0"/>
<dbReference type="SFLD" id="SFLDG00358">
    <property type="entry name" value="Main_(cytGST)"/>
    <property type="match status" value="1"/>
</dbReference>
<dbReference type="Proteomes" id="UP000827724">
    <property type="component" value="Unassembled WGS sequence"/>
</dbReference>
<evidence type="ECO:0000259" key="4">
    <source>
        <dbReference type="PROSITE" id="PS50405"/>
    </source>
</evidence>
<dbReference type="PANTHER" id="PTHR44051">
    <property type="entry name" value="GLUTATHIONE S-TRANSFERASE-RELATED"/>
    <property type="match status" value="1"/>
</dbReference>
<evidence type="ECO:0000256" key="1">
    <source>
        <dbReference type="ARBA" id="ARBA00007409"/>
    </source>
</evidence>
<gene>
    <name evidence="5" type="ORF">Trco_008047</name>
</gene>
<dbReference type="PANTHER" id="PTHR44051:SF8">
    <property type="entry name" value="GLUTATHIONE S-TRANSFERASE GSTA"/>
    <property type="match status" value="1"/>
</dbReference>
<dbReference type="InterPro" id="IPR004045">
    <property type="entry name" value="Glutathione_S-Trfase_N"/>
</dbReference>
<dbReference type="Gene3D" id="3.40.30.10">
    <property type="entry name" value="Glutaredoxin"/>
    <property type="match status" value="1"/>
</dbReference>
<dbReference type="Pfam" id="PF00043">
    <property type="entry name" value="GST_C"/>
    <property type="match status" value="1"/>
</dbReference>
<dbReference type="PROSITE" id="PS50404">
    <property type="entry name" value="GST_NTER"/>
    <property type="match status" value="1"/>
</dbReference>